<dbReference type="Pfam" id="PF00130">
    <property type="entry name" value="C1_1"/>
    <property type="match status" value="1"/>
</dbReference>
<feature type="compositionally biased region" description="Acidic residues" evidence="12">
    <location>
        <begin position="1541"/>
        <end position="1553"/>
    </location>
</feature>
<evidence type="ECO:0000256" key="10">
    <source>
        <dbReference type="ARBA" id="ARBA00023136"/>
    </source>
</evidence>
<feature type="region of interest" description="Disordered" evidence="12">
    <location>
        <begin position="395"/>
        <end position="469"/>
    </location>
</feature>
<keyword evidence="10" id="KW-0472">Membrane</keyword>
<dbReference type="Proteomes" id="UP001164746">
    <property type="component" value="Chromosome 5"/>
</dbReference>
<feature type="compositionally biased region" description="Acidic residues" evidence="12">
    <location>
        <begin position="1597"/>
        <end position="1636"/>
    </location>
</feature>
<keyword evidence="7" id="KW-0479">Metal-binding</keyword>
<gene>
    <name evidence="17" type="ORF">MAR_022064</name>
</gene>
<dbReference type="Gene3D" id="1.10.167.10">
    <property type="entry name" value="Regulator of G-protein Signalling 4, domain 2"/>
    <property type="match status" value="1"/>
</dbReference>
<dbReference type="CDD" id="cd23069">
    <property type="entry name" value="PDZ_ARHGEF11-12-like"/>
    <property type="match status" value="1"/>
</dbReference>
<evidence type="ECO:0000259" key="16">
    <source>
        <dbReference type="PROSITE" id="PS50106"/>
    </source>
</evidence>
<evidence type="ECO:0000256" key="1">
    <source>
        <dbReference type="ARBA" id="ARBA00004370"/>
    </source>
</evidence>
<dbReference type="PROSITE" id="PS50010">
    <property type="entry name" value="DH_2"/>
    <property type="match status" value="1"/>
</dbReference>
<dbReference type="Gene3D" id="3.30.60.20">
    <property type="match status" value="1"/>
</dbReference>
<evidence type="ECO:0000259" key="15">
    <source>
        <dbReference type="PROSITE" id="PS50081"/>
    </source>
</evidence>
<feature type="coiled-coil region" evidence="11">
    <location>
        <begin position="1383"/>
        <end position="1457"/>
    </location>
</feature>
<dbReference type="InterPro" id="IPR001331">
    <property type="entry name" value="GDS_CDC24_CS"/>
</dbReference>
<feature type="compositionally biased region" description="Basic and acidic residues" evidence="12">
    <location>
        <begin position="1757"/>
        <end position="1767"/>
    </location>
</feature>
<dbReference type="PROSITE" id="PS50106">
    <property type="entry name" value="PDZ"/>
    <property type="match status" value="1"/>
</dbReference>
<dbReference type="Pfam" id="PF17838">
    <property type="entry name" value="PH_16"/>
    <property type="match status" value="1"/>
</dbReference>
<dbReference type="SUPFAM" id="SSF50729">
    <property type="entry name" value="PH domain-like"/>
    <property type="match status" value="1"/>
</dbReference>
<feature type="domain" description="PDZ" evidence="16">
    <location>
        <begin position="77"/>
        <end position="140"/>
    </location>
</feature>
<feature type="domain" description="PH" evidence="13">
    <location>
        <begin position="1109"/>
        <end position="1222"/>
    </location>
</feature>
<dbReference type="InterPro" id="IPR044926">
    <property type="entry name" value="RGS_subdomain_2"/>
</dbReference>
<comment type="subcellular location">
    <subcellularLocation>
        <location evidence="2">Cytoplasm</location>
    </subcellularLocation>
    <subcellularLocation>
        <location evidence="1">Membrane</location>
    </subcellularLocation>
</comment>
<dbReference type="PROSITE" id="PS50003">
    <property type="entry name" value="PH_DOMAIN"/>
    <property type="match status" value="1"/>
</dbReference>
<feature type="domain" description="Phorbol-ester/DAG-type" evidence="15">
    <location>
        <begin position="690"/>
        <end position="740"/>
    </location>
</feature>
<evidence type="ECO:0000259" key="13">
    <source>
        <dbReference type="PROSITE" id="PS50003"/>
    </source>
</evidence>
<dbReference type="SMART" id="SM00109">
    <property type="entry name" value="C1"/>
    <property type="match status" value="1"/>
</dbReference>
<dbReference type="PROSITE" id="PS50081">
    <property type="entry name" value="ZF_DAG_PE_2"/>
    <property type="match status" value="1"/>
</dbReference>
<dbReference type="InterPro" id="IPR011993">
    <property type="entry name" value="PH-like_dom_sf"/>
</dbReference>
<feature type="compositionally biased region" description="Acidic residues" evidence="12">
    <location>
        <begin position="1575"/>
        <end position="1585"/>
    </location>
</feature>
<evidence type="ECO:0000313" key="18">
    <source>
        <dbReference type="Proteomes" id="UP001164746"/>
    </source>
</evidence>
<reference evidence="17" key="1">
    <citation type="submission" date="2022-11" db="EMBL/GenBank/DDBJ databases">
        <title>Centuries of genome instability and evolution in soft-shell clam transmissible cancer (bioRxiv).</title>
        <authorList>
            <person name="Hart S.F.M."/>
            <person name="Yonemitsu M.A."/>
            <person name="Giersch R.M."/>
            <person name="Beal B.F."/>
            <person name="Arriagada G."/>
            <person name="Davis B.W."/>
            <person name="Ostrander E.A."/>
            <person name="Goff S.P."/>
            <person name="Metzger M.J."/>
        </authorList>
    </citation>
    <scope>NUCLEOTIDE SEQUENCE</scope>
    <source>
        <strain evidence="17">MELC-2E11</strain>
        <tissue evidence="17">Siphon/mantle</tissue>
    </source>
</reference>
<dbReference type="InterPro" id="IPR002219">
    <property type="entry name" value="PKC_DAG/PE"/>
</dbReference>
<name>A0ABY7E9I5_MYAAR</name>
<feature type="region of interest" description="Disordered" evidence="12">
    <location>
        <begin position="301"/>
        <end position="335"/>
    </location>
</feature>
<dbReference type="InterPro" id="IPR001478">
    <property type="entry name" value="PDZ"/>
</dbReference>
<dbReference type="InterPro" id="IPR000219">
    <property type="entry name" value="DH_dom"/>
</dbReference>
<dbReference type="InterPro" id="IPR001849">
    <property type="entry name" value="PH_domain"/>
</dbReference>
<evidence type="ECO:0000256" key="9">
    <source>
        <dbReference type="ARBA" id="ARBA00023054"/>
    </source>
</evidence>
<feature type="region of interest" description="Disordered" evidence="12">
    <location>
        <begin position="868"/>
        <end position="891"/>
    </location>
</feature>
<feature type="compositionally biased region" description="Basic and acidic residues" evidence="12">
    <location>
        <begin position="1558"/>
        <end position="1574"/>
    </location>
</feature>
<feature type="compositionally biased region" description="Low complexity" evidence="12">
    <location>
        <begin position="435"/>
        <end position="448"/>
    </location>
</feature>
<dbReference type="Pfam" id="PF00621">
    <property type="entry name" value="RhoGEF"/>
    <property type="match status" value="1"/>
</dbReference>
<organism evidence="17 18">
    <name type="scientific">Mya arenaria</name>
    <name type="common">Soft-shell clam</name>
    <dbReference type="NCBI Taxonomy" id="6604"/>
    <lineage>
        <taxon>Eukaryota</taxon>
        <taxon>Metazoa</taxon>
        <taxon>Spiralia</taxon>
        <taxon>Lophotrochozoa</taxon>
        <taxon>Mollusca</taxon>
        <taxon>Bivalvia</taxon>
        <taxon>Autobranchia</taxon>
        <taxon>Heteroconchia</taxon>
        <taxon>Euheterodonta</taxon>
        <taxon>Imparidentia</taxon>
        <taxon>Neoheterodontei</taxon>
        <taxon>Myida</taxon>
        <taxon>Myoidea</taxon>
        <taxon>Myidae</taxon>
        <taxon>Mya</taxon>
    </lineage>
</organism>
<dbReference type="InterPro" id="IPR036034">
    <property type="entry name" value="PDZ_sf"/>
</dbReference>
<dbReference type="InterPro" id="IPR046349">
    <property type="entry name" value="C1-like_sf"/>
</dbReference>
<feature type="region of interest" description="Disordered" evidence="12">
    <location>
        <begin position="743"/>
        <end position="762"/>
    </location>
</feature>
<keyword evidence="9 11" id="KW-0175">Coiled coil</keyword>
<dbReference type="CDD" id="cd13329">
    <property type="entry name" value="PH_RhoGEF"/>
    <property type="match status" value="1"/>
</dbReference>
<evidence type="ECO:0000256" key="8">
    <source>
        <dbReference type="ARBA" id="ARBA00022833"/>
    </source>
</evidence>
<evidence type="ECO:0000256" key="3">
    <source>
        <dbReference type="ARBA" id="ARBA00022468"/>
    </source>
</evidence>
<dbReference type="Pfam" id="PF09128">
    <property type="entry name" value="RGS-like"/>
    <property type="match status" value="1"/>
</dbReference>
<dbReference type="SUPFAM" id="SSF50156">
    <property type="entry name" value="PDZ domain-like"/>
    <property type="match status" value="1"/>
</dbReference>
<dbReference type="PROSITE" id="PS00479">
    <property type="entry name" value="ZF_DAG_PE_1"/>
    <property type="match status" value="1"/>
</dbReference>
<evidence type="ECO:0000256" key="4">
    <source>
        <dbReference type="ARBA" id="ARBA00022490"/>
    </source>
</evidence>
<keyword evidence="8" id="KW-0862">Zinc</keyword>
<feature type="compositionally biased region" description="Basic and acidic residues" evidence="12">
    <location>
        <begin position="308"/>
        <end position="322"/>
    </location>
</feature>
<keyword evidence="3" id="KW-0343">GTPase activation</keyword>
<dbReference type="SMART" id="SM00325">
    <property type="entry name" value="RhoGEF"/>
    <property type="match status" value="1"/>
</dbReference>
<dbReference type="InterPro" id="IPR015212">
    <property type="entry name" value="RGS-like_dom"/>
</dbReference>
<evidence type="ECO:0000256" key="2">
    <source>
        <dbReference type="ARBA" id="ARBA00004496"/>
    </source>
</evidence>
<dbReference type="Pfam" id="PF00595">
    <property type="entry name" value="PDZ"/>
    <property type="match status" value="1"/>
</dbReference>
<dbReference type="Gene3D" id="1.20.900.10">
    <property type="entry name" value="Dbl homology (DH) domain"/>
    <property type="match status" value="1"/>
</dbReference>
<dbReference type="PANTHER" id="PTHR45872">
    <property type="entry name" value="RHO GUANINE NUCLEOTIDE EXCHANGE FACTOR 2, ISOFORM D"/>
    <property type="match status" value="1"/>
</dbReference>
<dbReference type="Gene3D" id="2.30.42.10">
    <property type="match status" value="1"/>
</dbReference>
<evidence type="ECO:0000256" key="7">
    <source>
        <dbReference type="ARBA" id="ARBA00022723"/>
    </source>
</evidence>
<feature type="compositionally biased region" description="Polar residues" evidence="12">
    <location>
        <begin position="395"/>
        <end position="434"/>
    </location>
</feature>
<dbReference type="EMBL" id="CP111016">
    <property type="protein sequence ID" value="WAR06695.1"/>
    <property type="molecule type" value="Genomic_DNA"/>
</dbReference>
<evidence type="ECO:0000259" key="14">
    <source>
        <dbReference type="PROSITE" id="PS50010"/>
    </source>
</evidence>
<dbReference type="SUPFAM" id="SSF57889">
    <property type="entry name" value="Cysteine-rich domain"/>
    <property type="match status" value="1"/>
</dbReference>
<proteinExistence type="predicted"/>
<dbReference type="InterPro" id="IPR036305">
    <property type="entry name" value="RGS_sf"/>
</dbReference>
<feature type="compositionally biased region" description="Polar residues" evidence="12">
    <location>
        <begin position="1768"/>
        <end position="1784"/>
    </location>
</feature>
<dbReference type="SUPFAM" id="SSF48065">
    <property type="entry name" value="DBL homology domain (DH-domain)"/>
    <property type="match status" value="1"/>
</dbReference>
<dbReference type="PROSITE" id="PS00741">
    <property type="entry name" value="DH_1"/>
    <property type="match status" value="1"/>
</dbReference>
<evidence type="ECO:0000256" key="11">
    <source>
        <dbReference type="SAM" id="Coils"/>
    </source>
</evidence>
<feature type="domain" description="DH" evidence="14">
    <location>
        <begin position="938"/>
        <end position="1069"/>
    </location>
</feature>
<feature type="compositionally biased region" description="Polar residues" evidence="12">
    <location>
        <begin position="1712"/>
        <end position="1724"/>
    </location>
</feature>
<sequence length="1790" mass="198861">MEAVVSGQLDVRIDHVTVKSRVTYSLFAQEVNADYCLTKHFLFLARLGSLTKDKPDDQVTSPNRDTTEPTSPLLQRVAIIQKDEKGYGLTVSGDNPVYVASVKPGGAAAKAGVQMGDKIIKVNGKLVINSNHPEVVKLIKLLKPQKTFAQQLPMKVLPADEQKEEKSMWRSNVKSGFEVCVECGGLMLEPVSKSVWRSYAEASFQVSVKVLCCSQFPSQCGGLMLKPVSKSVWRSYAEASFQFHQRDPRPKFEIFLMNGYVIDCICRSVKVENEENGSVLFSERWGGLAGSYVALTLLGKPSTSQPSHSRESLIEHREHPNRDSISIPQPVDAQKDRELQQQKLKTLNAMYDATHEGYEKLRKSCKANPGDAKLQEQFRDKERTLKTLEAQINALSGNDTQLPPTISVDSSEQMTTDSGPSGTASVPYSVSDVGSDSPCTSPSSSPTPTQNPDIDPVTADSGIEDGSQNSIVMMRPSPTTQIIGAEDDDFASEDECFEGDRRSKPPSSPFFFKKHQQFEVGDNRIFADMQTLEKHAAHMAVFLHWVISFHNPAPILFYTLSGIYSSAQGGAKDLKKWAYEIHSTFIIHMAPLKVNTVPDYVIEEIDKSLMYRAERLLEGAPELKDSMDRNEEMKVVDKYLVPDLEKSLQIEDDEKHIAQTWALATFLRNTGHSKAHTSLLERTLSFTHKGHNFVLTHLTKQEFCLTCNKVLWGVGPQGYQCQTCDQCVHKTCVEDLSESCSKKDKKNRSSMVNPFNKKLPPTPGSAIKSAFSDFIATASQVLPDMDQLSHQSSPGPLVNTLQGPVDQDLSAFKEQGHSVNKLVTRFENRNTIEKMPCRLQGSNLSVNARGKVQKRSLSDLKMDENTLRTITPGSSTTSIKSQESPSNSMDTLTAQIQEDSDFEVEAELPSLKQVLGEDTVRKLKPKEKKRQDVINGALNKSMKERRKEKSVVTAVGDLLLQRFDNHEGENFKHGCAVFCRNQSHMLEQLKLRLRKETKTAQLLADAENNPLCQRLALRDIIPKQFMRLTKYPLLIENLMKYTSPNTDEYRNLELSLKCSKRILTHVNQEVKVCENRQRLVELHRRIDKKSIDNSSEADELRELDIRSHNLVHDGPLIWNINNRKQIEVHLVLLEKAMVILQKQEDRLVLKLQNTQLVAGRTEAKKHSPLLWLNNVLARNDATDKKAFFVVNTSKAGPQIYKLLAGTAEEQRIWTKYITQASEAQKRAEINKNKAPVQEQTTPTETIVESQVAQEERGEIQDLDADNIVHPEDITFNAPDINTAVQVITPLEKLRQNDENLAMVLEERQGLIAEILNIPQTEVANKVQDVVEEGEGEPNDLIAACQHQTTEIFDLMKDSPTPLAVTESGERIESVEDLTLPIPMDKLRDMANRMNQILTNLLAQTRATANPMSASMSQAAVNSQNEERDRLRRELKFAQEELNRLRRIQKIQMEAQQEGGDASLVGISVAAVTGSGEKAERPASLVSEASTVSESEDSKTDSEQAEDPIIVEVAEDNMPGLPIDPEETGPLNETPPGGSDSLVDDTEIDYEENAGAEVYKYDDAEQLDEALHEVEPPDEDHLEDLDTPVVEIQGPESDLNDDDDDHEDDEETESEQDVDAEIDEGKAEDEDDTEGDSGTDTVNAGTAESGNSDEAVLDRLTGEPEGTEGDSVDGDGSKRDSGEVYHDAEDNSGDDPAAEQTDNIGEDPGGTSKGQNSEINESSIGDNVDKSEKDQCGQMASTNDEENESTSSELHSNNNEKDVTDKQAQDSGDQIQTDASVNSVNDKSEPV</sequence>
<dbReference type="SUPFAM" id="SSF48097">
    <property type="entry name" value="Regulator of G-protein signaling, RGS"/>
    <property type="match status" value="1"/>
</dbReference>
<dbReference type="PANTHER" id="PTHR45872:SF2">
    <property type="entry name" value="RHO GUANINE NUCLEOTIDE EXCHANGE FACTOR 2, ISOFORM D"/>
    <property type="match status" value="1"/>
</dbReference>
<feature type="compositionally biased region" description="Basic and acidic residues" evidence="12">
    <location>
        <begin position="1674"/>
        <end position="1688"/>
    </location>
</feature>
<evidence type="ECO:0000256" key="12">
    <source>
        <dbReference type="SAM" id="MobiDB-lite"/>
    </source>
</evidence>
<keyword evidence="18" id="KW-1185">Reference proteome</keyword>
<feature type="compositionally biased region" description="Polar residues" evidence="12">
    <location>
        <begin position="1641"/>
        <end position="1651"/>
    </location>
</feature>
<dbReference type="SMART" id="SM00228">
    <property type="entry name" value="PDZ"/>
    <property type="match status" value="1"/>
</dbReference>
<protein>
    <submittedName>
        <fullName evidence="17">ARHGC-like protein</fullName>
    </submittedName>
</protein>
<keyword evidence="6" id="KW-0344">Guanine-nucleotide releasing factor</keyword>
<evidence type="ECO:0000256" key="5">
    <source>
        <dbReference type="ARBA" id="ARBA00022553"/>
    </source>
</evidence>
<dbReference type="InterPro" id="IPR035899">
    <property type="entry name" value="DBL_dom_sf"/>
</dbReference>
<dbReference type="Gene3D" id="2.30.29.30">
    <property type="entry name" value="Pleckstrin-homology domain (PH domain)/Phosphotyrosine-binding domain (PTB)"/>
    <property type="match status" value="1"/>
</dbReference>
<evidence type="ECO:0000313" key="17">
    <source>
        <dbReference type="EMBL" id="WAR06695.1"/>
    </source>
</evidence>
<keyword evidence="4" id="KW-0963">Cytoplasm</keyword>
<accession>A0ABY7E9I5</accession>
<keyword evidence="5" id="KW-0597">Phosphoprotein</keyword>
<dbReference type="InterPro" id="IPR041020">
    <property type="entry name" value="PH_16"/>
</dbReference>
<evidence type="ECO:0000256" key="6">
    <source>
        <dbReference type="ARBA" id="ARBA00022658"/>
    </source>
</evidence>
<feature type="region of interest" description="Disordered" evidence="12">
    <location>
        <begin position="1473"/>
        <end position="1790"/>
    </location>
</feature>